<dbReference type="HOGENOM" id="CLU_052361_2_0_4"/>
<comment type="similarity">
    <text evidence="2 9">Belongs to the extradiol ring-cleavage dioxygenase family.</text>
</comment>
<dbReference type="SUPFAM" id="SSF54593">
    <property type="entry name" value="Glyoxalase/Bleomycin resistance protein/Dihydroxybiphenyl dioxygenase"/>
    <property type="match status" value="2"/>
</dbReference>
<dbReference type="CDD" id="cd07252">
    <property type="entry name" value="BphC1-RGP6_N_like"/>
    <property type="match status" value="1"/>
</dbReference>
<keyword evidence="4" id="KW-0677">Repeat</keyword>
<evidence type="ECO:0000256" key="5">
    <source>
        <dbReference type="ARBA" id="ARBA00022797"/>
    </source>
</evidence>
<dbReference type="KEGG" id="rbu:PG1C_07515"/>
<protein>
    <submittedName>
        <fullName evidence="11">Catechol 1,2-dioxygenase</fullName>
    </submittedName>
</protein>
<proteinExistence type="inferred from homology"/>
<dbReference type="AlphaFoldDB" id="A0A0C5JCJ5"/>
<keyword evidence="6 9" id="KW-0223">Dioxygenase</keyword>
<dbReference type="Pfam" id="PF00903">
    <property type="entry name" value="Glyoxalase"/>
    <property type="match status" value="1"/>
</dbReference>
<evidence type="ECO:0000313" key="12">
    <source>
        <dbReference type="Proteomes" id="UP000061603"/>
    </source>
</evidence>
<evidence type="ECO:0000256" key="3">
    <source>
        <dbReference type="ARBA" id="ARBA00022723"/>
    </source>
</evidence>
<evidence type="ECO:0000313" key="11">
    <source>
        <dbReference type="EMBL" id="AJP49504.1"/>
    </source>
</evidence>
<dbReference type="PROSITE" id="PS00082">
    <property type="entry name" value="EXTRADIOL_DIOXYGENAS"/>
    <property type="match status" value="1"/>
</dbReference>
<evidence type="ECO:0000256" key="8">
    <source>
        <dbReference type="ARBA" id="ARBA00023004"/>
    </source>
</evidence>
<organism evidence="11 12">
    <name type="scientific">Rugosibacter aromaticivorans</name>
    <dbReference type="NCBI Taxonomy" id="1565605"/>
    <lineage>
        <taxon>Bacteria</taxon>
        <taxon>Pseudomonadati</taxon>
        <taxon>Pseudomonadota</taxon>
        <taxon>Betaproteobacteria</taxon>
        <taxon>Nitrosomonadales</taxon>
        <taxon>Sterolibacteriaceae</taxon>
        <taxon>Rugosibacter</taxon>
    </lineage>
</organism>
<keyword evidence="7 9" id="KW-0560">Oxidoreductase</keyword>
<dbReference type="NCBIfam" id="TIGR03213">
    <property type="entry name" value="23dbph12diox"/>
    <property type="match status" value="1"/>
</dbReference>
<evidence type="ECO:0000256" key="7">
    <source>
        <dbReference type="ARBA" id="ARBA00023002"/>
    </source>
</evidence>
<evidence type="ECO:0000256" key="2">
    <source>
        <dbReference type="ARBA" id="ARBA00008784"/>
    </source>
</evidence>
<dbReference type="InterPro" id="IPR017626">
    <property type="entry name" value="DiOHbiphenyl_dOase"/>
</dbReference>
<dbReference type="PROSITE" id="PS51819">
    <property type="entry name" value="VOC"/>
    <property type="match status" value="2"/>
</dbReference>
<name>A0A0C5JCJ5_9PROT</name>
<dbReference type="GO" id="GO:0042178">
    <property type="term" value="P:xenobiotic catabolic process"/>
    <property type="evidence" value="ECO:0007669"/>
    <property type="project" value="InterPro"/>
</dbReference>
<evidence type="ECO:0000259" key="10">
    <source>
        <dbReference type="PROSITE" id="PS51819"/>
    </source>
</evidence>
<dbReference type="Proteomes" id="UP000061603">
    <property type="component" value="Chromosome"/>
</dbReference>
<keyword evidence="12" id="KW-1185">Reference proteome</keyword>
<sequence>MGFGVKDVQAWRTCLAAKLGLMETSYTDGNALFRMDSRAWRIAVHPGEEDDLAYTGYEVANAAALAQMTERLRQAGVTVTMGDAALAKRRGVVDLISFTDPFDLTIELYYGATDVFEQPFVSTTGVSGFLTGAQGLGHIVRCVPDAIQTLDFYTKVLGFELSDIIDLTLGPDMKTPLYFLHCNERHHTFAIAALPVPKKIHHFMLEALSLDDVGFAYDRIGPDNVITTTLGRHTNDHMFSFYSKTPSGIEVEFGWGARTVDDTWSVTRHNSTSMWGHKPVGKGA</sequence>
<accession>A0A0C5JCJ5</accession>
<comment type="cofactor">
    <cofactor evidence="1 9">
        <name>Fe(2+)</name>
        <dbReference type="ChEBI" id="CHEBI:29033"/>
    </cofactor>
</comment>
<evidence type="ECO:0000256" key="1">
    <source>
        <dbReference type="ARBA" id="ARBA00001954"/>
    </source>
</evidence>
<feature type="domain" description="VOC" evidence="10">
    <location>
        <begin position="1"/>
        <end position="111"/>
    </location>
</feature>
<dbReference type="STRING" id="1565605.PG1C_07515"/>
<feature type="domain" description="VOC" evidence="10">
    <location>
        <begin position="135"/>
        <end position="256"/>
    </location>
</feature>
<gene>
    <name evidence="11" type="ORF">PG1C_07515</name>
</gene>
<dbReference type="GO" id="GO:0008198">
    <property type="term" value="F:ferrous iron binding"/>
    <property type="evidence" value="ECO:0007669"/>
    <property type="project" value="InterPro"/>
</dbReference>
<dbReference type="Pfam" id="PF22632">
    <property type="entry name" value="BphC_D1"/>
    <property type="match status" value="1"/>
</dbReference>
<dbReference type="InterPro" id="IPR029068">
    <property type="entry name" value="Glyas_Bleomycin-R_OHBP_Dase"/>
</dbReference>
<reference evidence="11 12" key="1">
    <citation type="journal article" date="2015" name="Genome Announc.">
        <title>Complete Genome Sequence of a Novel Bacterium within the Family Rhodocyclaceae That Degrades Polycyclic Aromatic Hydrocarbons.</title>
        <authorList>
            <person name="Singleton D.R."/>
            <person name="Dickey A.N."/>
            <person name="Scholl E.H."/>
            <person name="Wright F.A."/>
            <person name="Aitken M.D."/>
        </authorList>
    </citation>
    <scope>NUCLEOTIDE SEQUENCE [LARGE SCALE GENOMIC DNA]</scope>
    <source>
        <strain evidence="12">PG1-Ca6</strain>
    </source>
</reference>
<evidence type="ECO:0000256" key="9">
    <source>
        <dbReference type="RuleBase" id="RU000683"/>
    </source>
</evidence>
<dbReference type="GO" id="GO:0051213">
    <property type="term" value="F:dioxygenase activity"/>
    <property type="evidence" value="ECO:0007669"/>
    <property type="project" value="UniProtKB-KW"/>
</dbReference>
<evidence type="ECO:0000256" key="6">
    <source>
        <dbReference type="ARBA" id="ARBA00022964"/>
    </source>
</evidence>
<dbReference type="InterPro" id="IPR000486">
    <property type="entry name" value="Xdiol_ring_cleave_dOase_1/2"/>
</dbReference>
<keyword evidence="8 9" id="KW-0408">Iron</keyword>
<keyword evidence="3" id="KW-0479">Metal-binding</keyword>
<evidence type="ECO:0000256" key="4">
    <source>
        <dbReference type="ARBA" id="ARBA00022737"/>
    </source>
</evidence>
<dbReference type="Gene3D" id="3.10.180.10">
    <property type="entry name" value="2,3-Dihydroxybiphenyl 1,2-Dioxygenase, domain 1"/>
    <property type="match status" value="2"/>
</dbReference>
<dbReference type="InterPro" id="IPR037523">
    <property type="entry name" value="VOC_core"/>
</dbReference>
<dbReference type="EMBL" id="CP010554">
    <property type="protein sequence ID" value="AJP49504.1"/>
    <property type="molecule type" value="Genomic_DNA"/>
</dbReference>
<dbReference type="InterPro" id="IPR004360">
    <property type="entry name" value="Glyas_Fos-R_dOase_dom"/>
</dbReference>
<dbReference type="CDD" id="cd07237">
    <property type="entry name" value="BphC1-RGP6_C_like"/>
    <property type="match status" value="1"/>
</dbReference>
<keyword evidence="5 9" id="KW-0058">Aromatic hydrocarbons catabolism</keyword>